<dbReference type="EMBL" id="JBEFKJ010000018">
    <property type="protein sequence ID" value="KAL2041080.1"/>
    <property type="molecule type" value="Genomic_DNA"/>
</dbReference>
<feature type="region of interest" description="Disordered" evidence="1">
    <location>
        <begin position="384"/>
        <end position="440"/>
    </location>
</feature>
<feature type="compositionally biased region" description="Basic and acidic residues" evidence="1">
    <location>
        <begin position="184"/>
        <end position="205"/>
    </location>
</feature>
<sequence>MTLSEVPYTAALRLNLHKEGHLYTLILFVSPISISLLALKCLDIAAIGLPVMRINHPPDMEGLPPPPYTSHNPSIGNGEVPVLSQSAASPPYQPTLRGGYTRPSLPSESHISSAATYFEDRHVHDAGIHLHLIEHNITITSETTREDLIFPLPIETYIARGVTSLDWSTFVNYLFPLPTQPASEKPRREKDHKPHSFAEEDTPQRRSHIEAVVADWNESFFGPRLIHVNIEFARRSSSSSRSTARPTSTLGITPSETSLNRDFSQPETRYTLPPKNDFSTQPLHRSHSYSSTCSSSSSSSSSSASSIDSIKSKDFEGADINTVRSALLAFRLDTANKHHLRGAIHNLRNEFISFRDRSDLRNKSKEQRKEVKKEVKAVIKEVKAARKADRKLRKAERKSRRDGKRAEHRSRHHHEKSLRKQDRAKEKAMRAQERSARTTASLWAAHATAAEVRARSWESETAAREHAREVTERAQATAAAAAAAAAQNHAGGNWGDAAAGREKARLAESRAQETARNYASRNWGGDATARARQTAHNASSQDWGSYGRERAREAQANARSISGQNWGWYGRERGREAARGPSGGSGRQEQERQEVDGEQETGVLG</sequence>
<organism evidence="3 4">
    <name type="scientific">Stereocaulon virgatum</name>
    <dbReference type="NCBI Taxonomy" id="373712"/>
    <lineage>
        <taxon>Eukaryota</taxon>
        <taxon>Fungi</taxon>
        <taxon>Dikarya</taxon>
        <taxon>Ascomycota</taxon>
        <taxon>Pezizomycotina</taxon>
        <taxon>Lecanoromycetes</taxon>
        <taxon>OSLEUM clade</taxon>
        <taxon>Lecanoromycetidae</taxon>
        <taxon>Lecanorales</taxon>
        <taxon>Lecanorineae</taxon>
        <taxon>Stereocaulaceae</taxon>
        <taxon>Stereocaulon</taxon>
    </lineage>
</organism>
<feature type="compositionally biased region" description="Low complexity" evidence="1">
    <location>
        <begin position="236"/>
        <end position="249"/>
    </location>
</feature>
<protein>
    <submittedName>
        <fullName evidence="3">Uncharacterized protein</fullName>
    </submittedName>
</protein>
<evidence type="ECO:0000256" key="1">
    <source>
        <dbReference type="SAM" id="MobiDB-lite"/>
    </source>
</evidence>
<evidence type="ECO:0000256" key="2">
    <source>
        <dbReference type="SAM" id="Phobius"/>
    </source>
</evidence>
<keyword evidence="4" id="KW-1185">Reference proteome</keyword>
<feature type="compositionally biased region" description="Polar residues" evidence="1">
    <location>
        <begin position="250"/>
        <end position="268"/>
    </location>
</feature>
<feature type="compositionally biased region" description="Basic and acidic residues" evidence="1">
    <location>
        <begin position="499"/>
        <end position="513"/>
    </location>
</feature>
<feature type="transmembrane region" description="Helical" evidence="2">
    <location>
        <begin position="20"/>
        <end position="39"/>
    </location>
</feature>
<keyword evidence="2" id="KW-0472">Membrane</keyword>
<feature type="region of interest" description="Disordered" evidence="1">
    <location>
        <begin position="178"/>
        <end position="205"/>
    </location>
</feature>
<gene>
    <name evidence="3" type="ORF">N7G274_006024</name>
</gene>
<keyword evidence="2" id="KW-1133">Transmembrane helix</keyword>
<name>A0ABR4A6I6_9LECA</name>
<comment type="caution">
    <text evidence="3">The sequence shown here is derived from an EMBL/GenBank/DDBJ whole genome shotgun (WGS) entry which is preliminary data.</text>
</comment>
<reference evidence="3 4" key="1">
    <citation type="submission" date="2024-09" db="EMBL/GenBank/DDBJ databases">
        <title>Rethinking Asexuality: The Enigmatic Case of Functional Sexual Genes in Lepraria (Stereocaulaceae).</title>
        <authorList>
            <person name="Doellman M."/>
            <person name="Sun Y."/>
            <person name="Barcenas-Pena A."/>
            <person name="Lumbsch H.T."/>
            <person name="Grewe F."/>
        </authorList>
    </citation>
    <scope>NUCLEOTIDE SEQUENCE [LARGE SCALE GENOMIC DNA]</scope>
    <source>
        <strain evidence="3 4">Mercado 3170</strain>
    </source>
</reference>
<feature type="compositionally biased region" description="Polar residues" evidence="1">
    <location>
        <begin position="534"/>
        <end position="543"/>
    </location>
</feature>
<feature type="region of interest" description="Disordered" evidence="1">
    <location>
        <begin position="236"/>
        <end position="307"/>
    </location>
</feature>
<feature type="compositionally biased region" description="Low complexity" evidence="1">
    <location>
        <begin position="288"/>
        <end position="307"/>
    </location>
</feature>
<feature type="compositionally biased region" description="Basic and acidic residues" evidence="1">
    <location>
        <begin position="418"/>
        <end position="436"/>
    </location>
</feature>
<evidence type="ECO:0000313" key="3">
    <source>
        <dbReference type="EMBL" id="KAL2041080.1"/>
    </source>
</evidence>
<evidence type="ECO:0000313" key="4">
    <source>
        <dbReference type="Proteomes" id="UP001590950"/>
    </source>
</evidence>
<dbReference type="Proteomes" id="UP001590950">
    <property type="component" value="Unassembled WGS sequence"/>
</dbReference>
<feature type="region of interest" description="Disordered" evidence="1">
    <location>
        <begin position="60"/>
        <end position="90"/>
    </location>
</feature>
<keyword evidence="2" id="KW-0812">Transmembrane</keyword>
<feature type="region of interest" description="Disordered" evidence="1">
    <location>
        <begin position="490"/>
        <end position="605"/>
    </location>
</feature>
<accession>A0ABR4A6I6</accession>
<proteinExistence type="predicted"/>
<feature type="compositionally biased region" description="Basic residues" evidence="1">
    <location>
        <begin position="388"/>
        <end position="417"/>
    </location>
</feature>